<feature type="transmembrane region" description="Helical" evidence="1">
    <location>
        <begin position="7"/>
        <end position="27"/>
    </location>
</feature>
<evidence type="ECO:0000256" key="1">
    <source>
        <dbReference type="SAM" id="Phobius"/>
    </source>
</evidence>
<proteinExistence type="predicted"/>
<dbReference type="InterPro" id="IPR004155">
    <property type="entry name" value="PBS_lyase_HEAT"/>
</dbReference>
<organism evidence="2 3">
    <name type="scientific">Candidatus Woesebacteria bacterium GW2011_GWD1_38_10</name>
    <dbReference type="NCBI Taxonomy" id="1618592"/>
    <lineage>
        <taxon>Bacteria</taxon>
        <taxon>Candidatus Woeseibacteriota</taxon>
    </lineage>
</organism>
<accession>A0A0G0IHK9</accession>
<evidence type="ECO:0008006" key="4">
    <source>
        <dbReference type="Google" id="ProtNLM"/>
    </source>
</evidence>
<keyword evidence="1" id="KW-0812">Transmembrane</keyword>
<comment type="caution">
    <text evidence="2">The sequence shown here is derived from an EMBL/GenBank/DDBJ whole genome shotgun (WGS) entry which is preliminary data.</text>
</comment>
<gene>
    <name evidence="2" type="ORF">US67_C0005G0015</name>
</gene>
<name>A0A0G0IHK9_9BACT</name>
<evidence type="ECO:0000313" key="2">
    <source>
        <dbReference type="EMBL" id="KKQ50510.1"/>
    </source>
</evidence>
<protein>
    <recommendedName>
        <fullName evidence="4">HEAT repeat domain-containing protein</fullName>
    </recommendedName>
</protein>
<keyword evidence="1" id="KW-0472">Membrane</keyword>
<evidence type="ECO:0000313" key="3">
    <source>
        <dbReference type="Proteomes" id="UP000034366"/>
    </source>
</evidence>
<dbReference type="Proteomes" id="UP000034366">
    <property type="component" value="Unassembled WGS sequence"/>
</dbReference>
<reference evidence="2 3" key="1">
    <citation type="journal article" date="2015" name="Nature">
        <title>rRNA introns, odd ribosomes, and small enigmatic genomes across a large radiation of phyla.</title>
        <authorList>
            <person name="Brown C.T."/>
            <person name="Hug L.A."/>
            <person name="Thomas B.C."/>
            <person name="Sharon I."/>
            <person name="Castelle C.J."/>
            <person name="Singh A."/>
            <person name="Wilkins M.J."/>
            <person name="Williams K.H."/>
            <person name="Banfield J.F."/>
        </authorList>
    </citation>
    <scope>NUCLEOTIDE SEQUENCE [LARGE SCALE GENOMIC DNA]</scope>
</reference>
<dbReference type="Pfam" id="PF03130">
    <property type="entry name" value="HEAT_PBS"/>
    <property type="match status" value="1"/>
</dbReference>
<sequence length="129" mass="14634">MKMWLKFVISGILIAGFIIFIIASLWIGSDVRKYCRDAKKVYDGDCVTVLSEMVDDKSMPPVYRNNAIWALGQLGDPRAITYLNKYYTGIIPEKENPNTVLSQYEMSKAMKLMQGGINLPALVWRHGID</sequence>
<keyword evidence="1" id="KW-1133">Transmembrane helix</keyword>
<dbReference type="AlphaFoldDB" id="A0A0G0IHK9"/>
<dbReference type="EMBL" id="LBTW01000005">
    <property type="protein sequence ID" value="KKQ50510.1"/>
    <property type="molecule type" value="Genomic_DNA"/>
</dbReference>